<feature type="domain" description="HipA-like C-terminal" evidence="4">
    <location>
        <begin position="54"/>
        <end position="275"/>
    </location>
</feature>
<accession>A0A9D1GMV5</accession>
<name>A0A9D1GMV5_9BACT</name>
<reference evidence="5" key="2">
    <citation type="journal article" date="2021" name="PeerJ">
        <title>Extensive microbial diversity within the chicken gut microbiome revealed by metagenomics and culture.</title>
        <authorList>
            <person name="Gilroy R."/>
            <person name="Ravi A."/>
            <person name="Getino M."/>
            <person name="Pursley I."/>
            <person name="Horton D.L."/>
            <person name="Alikhan N.F."/>
            <person name="Baker D."/>
            <person name="Gharbi K."/>
            <person name="Hall N."/>
            <person name="Watson M."/>
            <person name="Adriaenssens E.M."/>
            <person name="Foster-Nyarko E."/>
            <person name="Jarju S."/>
            <person name="Secka A."/>
            <person name="Antonio M."/>
            <person name="Oren A."/>
            <person name="Chaudhuri R.R."/>
            <person name="La Ragione R."/>
            <person name="Hildebrand F."/>
            <person name="Pallen M.J."/>
        </authorList>
    </citation>
    <scope>NUCLEOTIDE SEQUENCE</scope>
    <source>
        <strain evidence="5">ChiHecec2B26-709</strain>
    </source>
</reference>
<proteinExistence type="inferred from homology"/>
<dbReference type="Gene3D" id="1.10.1070.20">
    <property type="match status" value="1"/>
</dbReference>
<dbReference type="PANTHER" id="PTHR37419:SF1">
    <property type="entry name" value="SERINE_THREONINE-PROTEIN KINASE TOXIN HIPA"/>
    <property type="match status" value="1"/>
</dbReference>
<organism evidence="5 6">
    <name type="scientific">Candidatus Cryptobacteroides merdipullorum</name>
    <dbReference type="NCBI Taxonomy" id="2840771"/>
    <lineage>
        <taxon>Bacteria</taxon>
        <taxon>Pseudomonadati</taxon>
        <taxon>Bacteroidota</taxon>
        <taxon>Bacteroidia</taxon>
        <taxon>Bacteroidales</taxon>
        <taxon>Candidatus Cryptobacteroides</taxon>
    </lineage>
</organism>
<protein>
    <submittedName>
        <fullName evidence="5">HipA domain-containing protein</fullName>
    </submittedName>
</protein>
<keyword evidence="3" id="KW-0418">Kinase</keyword>
<evidence type="ECO:0000256" key="2">
    <source>
        <dbReference type="ARBA" id="ARBA00022679"/>
    </source>
</evidence>
<gene>
    <name evidence="5" type="ORF">IAC35_03485</name>
</gene>
<evidence type="ECO:0000313" key="6">
    <source>
        <dbReference type="Proteomes" id="UP000886881"/>
    </source>
</evidence>
<comment type="similarity">
    <text evidence="1">Belongs to the HipA Ser/Thr kinase family.</text>
</comment>
<evidence type="ECO:0000259" key="4">
    <source>
        <dbReference type="Pfam" id="PF07804"/>
    </source>
</evidence>
<dbReference type="EMBL" id="DVLC01000068">
    <property type="protein sequence ID" value="HIT46903.1"/>
    <property type="molecule type" value="Genomic_DNA"/>
</dbReference>
<dbReference type="AlphaFoldDB" id="A0A9D1GMV5"/>
<comment type="caution">
    <text evidence="5">The sequence shown here is derived from an EMBL/GenBank/DDBJ whole genome shotgun (WGS) entry which is preliminary data.</text>
</comment>
<dbReference type="GO" id="GO:0004674">
    <property type="term" value="F:protein serine/threonine kinase activity"/>
    <property type="evidence" value="ECO:0007669"/>
    <property type="project" value="TreeGrafter"/>
</dbReference>
<dbReference type="Pfam" id="PF07804">
    <property type="entry name" value="HipA_C"/>
    <property type="match status" value="1"/>
</dbReference>
<keyword evidence="2" id="KW-0808">Transferase</keyword>
<evidence type="ECO:0000313" key="5">
    <source>
        <dbReference type="EMBL" id="HIT46903.1"/>
    </source>
</evidence>
<dbReference type="Proteomes" id="UP000886881">
    <property type="component" value="Unassembled WGS sequence"/>
</dbReference>
<evidence type="ECO:0000256" key="3">
    <source>
        <dbReference type="ARBA" id="ARBA00022777"/>
    </source>
</evidence>
<dbReference type="InterPro" id="IPR012893">
    <property type="entry name" value="HipA-like_C"/>
</dbReference>
<reference evidence="5" key="1">
    <citation type="submission" date="2020-10" db="EMBL/GenBank/DDBJ databases">
        <authorList>
            <person name="Gilroy R."/>
        </authorList>
    </citation>
    <scope>NUCLEOTIDE SEQUENCE</scope>
    <source>
        <strain evidence="5">ChiHecec2B26-709</strain>
    </source>
</reference>
<dbReference type="InterPro" id="IPR052028">
    <property type="entry name" value="HipA_Ser/Thr_kinase"/>
</dbReference>
<dbReference type="PANTHER" id="PTHR37419">
    <property type="entry name" value="SERINE/THREONINE-PROTEIN KINASE TOXIN HIPA"/>
    <property type="match status" value="1"/>
</dbReference>
<evidence type="ECO:0000256" key="1">
    <source>
        <dbReference type="ARBA" id="ARBA00010164"/>
    </source>
</evidence>
<sequence>MCRCLYCYRPLEKGEKDFHPGCARKFFCTEKVPELDYTCKDLEQLALQIIKDRTSLTGVQPKLPLHLNEHEGSQRLTIVGLWGNFVCKPQTVQFGSMPETEDLTMHLAELAKIDVVPHTLMRMADGTLCYLTRRIDRDAKGEKIAMEDMCQLTERQTEYKYKSSYERIAKAIAQYSSMPKMDVTNFFETVLFSWITGNNDMHLKNFSLYEPQDGTIRLTPAYDLLNAAILNPKDDEELALTLNGRKKRIKRSDFIAAGVTMGIEPKIVEKLIGKYVRLQPRMSEFIGQSFLDEELKIRYKELLNERMGRISGSF</sequence>
<dbReference type="GO" id="GO:0005829">
    <property type="term" value="C:cytosol"/>
    <property type="evidence" value="ECO:0007669"/>
    <property type="project" value="TreeGrafter"/>
</dbReference>